<dbReference type="PROSITE" id="PS51257">
    <property type="entry name" value="PROKAR_LIPOPROTEIN"/>
    <property type="match status" value="1"/>
</dbReference>
<dbReference type="AlphaFoldDB" id="A0A4R2Q0W0"/>
<evidence type="ECO:0000313" key="2">
    <source>
        <dbReference type="Proteomes" id="UP000294835"/>
    </source>
</evidence>
<dbReference type="EMBL" id="SLXP01000003">
    <property type="protein sequence ID" value="TCP42107.1"/>
    <property type="molecule type" value="Genomic_DNA"/>
</dbReference>
<protein>
    <submittedName>
        <fullName evidence="1">Uncharacterized protein</fullName>
    </submittedName>
</protein>
<accession>A0A4R2Q0W0</accession>
<organism evidence="1 2">
    <name type="scientific">Rhodovulum marinum</name>
    <dbReference type="NCBI Taxonomy" id="320662"/>
    <lineage>
        <taxon>Bacteria</taxon>
        <taxon>Pseudomonadati</taxon>
        <taxon>Pseudomonadota</taxon>
        <taxon>Alphaproteobacteria</taxon>
        <taxon>Rhodobacterales</taxon>
        <taxon>Paracoccaceae</taxon>
        <taxon>Rhodovulum</taxon>
    </lineage>
</organism>
<evidence type="ECO:0000313" key="1">
    <source>
        <dbReference type="EMBL" id="TCP42107.1"/>
    </source>
</evidence>
<gene>
    <name evidence="1" type="ORF">EV662_10312</name>
</gene>
<proteinExistence type="predicted"/>
<name>A0A4R2Q0W0_9RHOB</name>
<comment type="caution">
    <text evidence="1">The sequence shown here is derived from an EMBL/GenBank/DDBJ whole genome shotgun (WGS) entry which is preliminary data.</text>
</comment>
<sequence>MRPTWGVLAVAILIQGCSTDRVQPELTGLGRAFEDTRKAMAPRLAAGLERDRQAEITAAAQAGDVWTLGEGCAAQAATGVFVPDITCSLEKIRMGDRPPVVGEATALNRKMTALSVYLGALEALSDAKAEEDLNDAYLLALGALSDFGAAAELEGLSGFLAERRANREKAGAAIMSGVSALRFARMRAVVRAADPDVRRLAGEAILHVLNLNLDPGFTDRLAALRAADEAVLLTDSSDPVAYRAALAALETEHADFMEYYEGTLVYRLALVAELHHDLARVLDRPGEAKAVLSYLKRLKALSKLLRE</sequence>
<dbReference type="RefSeq" id="WP_132461263.1">
    <property type="nucleotide sequence ID" value="NZ_SLXP01000003.1"/>
</dbReference>
<reference evidence="1 2" key="1">
    <citation type="submission" date="2019-03" db="EMBL/GenBank/DDBJ databases">
        <title>Genomic Encyclopedia of Type Strains, Phase IV (KMG-IV): sequencing the most valuable type-strain genomes for metagenomic binning, comparative biology and taxonomic classification.</title>
        <authorList>
            <person name="Goeker M."/>
        </authorList>
    </citation>
    <scope>NUCLEOTIDE SEQUENCE [LARGE SCALE GENOMIC DNA]</scope>
    <source>
        <strain evidence="1 2">DSM 18063</strain>
    </source>
</reference>
<dbReference type="Proteomes" id="UP000294835">
    <property type="component" value="Unassembled WGS sequence"/>
</dbReference>
<keyword evidence="2" id="KW-1185">Reference proteome</keyword>
<dbReference type="OrthoDB" id="9844454at2"/>